<dbReference type="GO" id="GO:0005829">
    <property type="term" value="C:cytosol"/>
    <property type="evidence" value="ECO:0007669"/>
    <property type="project" value="TreeGrafter"/>
</dbReference>
<comment type="similarity">
    <text evidence="3">Belongs to the IFIT family.</text>
</comment>
<accession>A0A6G0IT12</accession>
<evidence type="ECO:0000313" key="4">
    <source>
        <dbReference type="EMBL" id="KAE8294658.1"/>
    </source>
</evidence>
<dbReference type="PANTHER" id="PTHR10271">
    <property type="entry name" value="INTERFERON-INDUCED PROTEIN WITH TETRATRICOPEPTIDE REPEATS"/>
    <property type="match status" value="1"/>
</dbReference>
<proteinExistence type="inferred from homology"/>
<evidence type="ECO:0000256" key="1">
    <source>
        <dbReference type="ARBA" id="ARBA00022737"/>
    </source>
</evidence>
<dbReference type="GO" id="GO:0051607">
    <property type="term" value="P:defense response to virus"/>
    <property type="evidence" value="ECO:0007669"/>
    <property type="project" value="TreeGrafter"/>
</dbReference>
<dbReference type="Gene3D" id="1.25.40.10">
    <property type="entry name" value="Tetratricopeptide repeat domain"/>
    <property type="match status" value="1"/>
</dbReference>
<name>A0A6G0IT12_LARCR</name>
<evidence type="ECO:0000256" key="3">
    <source>
        <dbReference type="ARBA" id="ARBA00038336"/>
    </source>
</evidence>
<dbReference type="EMBL" id="REGW02000007">
    <property type="protein sequence ID" value="KAE8294658.1"/>
    <property type="molecule type" value="Genomic_DNA"/>
</dbReference>
<dbReference type="SUPFAM" id="SSF48452">
    <property type="entry name" value="TPR-like"/>
    <property type="match status" value="1"/>
</dbReference>
<dbReference type="InterPro" id="IPR011990">
    <property type="entry name" value="TPR-like_helical_dom_sf"/>
</dbReference>
<organism evidence="4 5">
    <name type="scientific">Larimichthys crocea</name>
    <name type="common">Large yellow croaker</name>
    <name type="synonym">Pseudosciaena crocea</name>
    <dbReference type="NCBI Taxonomy" id="215358"/>
    <lineage>
        <taxon>Eukaryota</taxon>
        <taxon>Metazoa</taxon>
        <taxon>Chordata</taxon>
        <taxon>Craniata</taxon>
        <taxon>Vertebrata</taxon>
        <taxon>Euteleostomi</taxon>
        <taxon>Actinopterygii</taxon>
        <taxon>Neopterygii</taxon>
        <taxon>Teleostei</taxon>
        <taxon>Neoteleostei</taxon>
        <taxon>Acanthomorphata</taxon>
        <taxon>Eupercaria</taxon>
        <taxon>Sciaenidae</taxon>
        <taxon>Larimichthys</taxon>
    </lineage>
</organism>
<gene>
    <name evidence="4" type="ORF">D5F01_LYC07619</name>
</gene>
<keyword evidence="2" id="KW-0802">TPR repeat</keyword>
<dbReference type="Proteomes" id="UP000424527">
    <property type="component" value="Unassembled WGS sequence"/>
</dbReference>
<reference evidence="4 5" key="1">
    <citation type="submission" date="2019-07" db="EMBL/GenBank/DDBJ databases">
        <title>Chromosome genome assembly for large yellow croaker.</title>
        <authorList>
            <person name="Xiao S."/>
        </authorList>
    </citation>
    <scope>NUCLEOTIDE SEQUENCE [LARGE SCALE GENOMIC DNA]</scope>
    <source>
        <strain evidence="4">JMULYC20181020</strain>
        <tissue evidence="4">Muscle</tissue>
    </source>
</reference>
<evidence type="ECO:0000313" key="5">
    <source>
        <dbReference type="Proteomes" id="UP000424527"/>
    </source>
</evidence>
<sequence>MNQLPLEDRLDALECHFTWDLDPSQSKLYRLRDNLEDIGTEEGYSWLGHIYNLQGYVHYKLGLTDDAQRFFSMAAEAFRQMRNTVSDEGPWLVINYGNLAWLHYKREEQAESRAYLSQVDRLINEYPSPSEIYAEKAWTLMHFGADEGSRLLNISREPSGCSRTWWSGTPATP</sequence>
<protein>
    <submittedName>
        <fullName evidence="4">Uncharacterized protein</fullName>
    </submittedName>
</protein>
<evidence type="ECO:0000256" key="2">
    <source>
        <dbReference type="ARBA" id="ARBA00022803"/>
    </source>
</evidence>
<dbReference type="PANTHER" id="PTHR10271:SF14">
    <property type="entry name" value="INTERFERON-INDUCED PROTEIN WITH TETRATRICOPEPTIDE REPEATS-RELATED"/>
    <property type="match status" value="1"/>
</dbReference>
<dbReference type="AlphaFoldDB" id="A0A6G0IT12"/>
<keyword evidence="1" id="KW-0677">Repeat</keyword>
<keyword evidence="5" id="KW-1185">Reference proteome</keyword>
<comment type="caution">
    <text evidence="4">The sequence shown here is derived from an EMBL/GenBank/DDBJ whole genome shotgun (WGS) entry which is preliminary data.</text>
</comment>